<comment type="caution">
    <text evidence="2">The sequence shown here is derived from an EMBL/GenBank/DDBJ whole genome shotgun (WGS) entry which is preliminary data.</text>
</comment>
<sequence length="55" mass="5816">MAPGAKFSTSTSASATSRRSTCLPPSVLRSSTMPRLLRFIIRKEAASSPIFGGTE</sequence>
<accession>A0A560KL05</accession>
<feature type="region of interest" description="Disordered" evidence="1">
    <location>
        <begin position="1"/>
        <end position="27"/>
    </location>
</feature>
<feature type="compositionally biased region" description="Low complexity" evidence="1">
    <location>
        <begin position="8"/>
        <end position="21"/>
    </location>
</feature>
<protein>
    <submittedName>
        <fullName evidence="2">Uncharacterized protein</fullName>
    </submittedName>
</protein>
<dbReference type="Proteomes" id="UP000315914">
    <property type="component" value="Unassembled WGS sequence"/>
</dbReference>
<keyword evidence="3" id="KW-1185">Reference proteome</keyword>
<evidence type="ECO:0000313" key="2">
    <source>
        <dbReference type="EMBL" id="TWB83953.1"/>
    </source>
</evidence>
<dbReference type="AlphaFoldDB" id="A0A560KL05"/>
<gene>
    <name evidence="2" type="ORF">FBZ95_101394</name>
</gene>
<organism evidence="2 3">
    <name type="scientific">Bradyrhizobium sacchari</name>
    <dbReference type="NCBI Taxonomy" id="1399419"/>
    <lineage>
        <taxon>Bacteria</taxon>
        <taxon>Pseudomonadati</taxon>
        <taxon>Pseudomonadota</taxon>
        <taxon>Alphaproteobacteria</taxon>
        <taxon>Hyphomicrobiales</taxon>
        <taxon>Nitrobacteraceae</taxon>
        <taxon>Bradyrhizobium</taxon>
    </lineage>
</organism>
<dbReference type="EMBL" id="VITW01000001">
    <property type="protein sequence ID" value="TWB83953.1"/>
    <property type="molecule type" value="Genomic_DNA"/>
</dbReference>
<proteinExistence type="predicted"/>
<reference evidence="2 3" key="1">
    <citation type="submission" date="2019-06" db="EMBL/GenBank/DDBJ databases">
        <title>Genomic Encyclopedia of Type Strains, Phase IV (KMG-V): Genome sequencing to study the core and pangenomes of soil and plant-associated prokaryotes.</title>
        <authorList>
            <person name="Whitman W."/>
        </authorList>
    </citation>
    <scope>NUCLEOTIDE SEQUENCE [LARGE SCALE GENOMIC DNA]</scope>
    <source>
        <strain evidence="2 3">BR 10556</strain>
    </source>
</reference>
<evidence type="ECO:0000313" key="3">
    <source>
        <dbReference type="Proteomes" id="UP000315914"/>
    </source>
</evidence>
<name>A0A560KL05_9BRAD</name>
<evidence type="ECO:0000256" key="1">
    <source>
        <dbReference type="SAM" id="MobiDB-lite"/>
    </source>
</evidence>